<sequence length="443" mass="52097">MTTKEEIKEVLKDTKEKLGKNDGLLLKKLRRRRNEFNEENKKKKSGKEKEMQGQLLIMIESMKWKMEDLEFQVKRVKISLKASTNSTQESIDHISISRHAHKERFYDPPTSSAEKDYQKYFRQHYIPLIGTLMVHDTYLIPILDRSKLDFVGIAKDLSLDPLNVSLIIEIKPYKPNQTTFSNADVGQLAFFALKIFQIQPTRTFVYGILSDCHHIMILKTPEELEWREIEISYNNNSDYIKLLKWLGHGKTAQVFERIVSKRQHVDHRIAVKIARNSMCKKIKKEVYILMILKKIDGIPNVLYSNENSFVMKPLCYKIYSFNKLDLDRIINIIQNIHTQGIVYWNLHRHNILRDRNTGTVQVINWRYVININLSLSFASRLDCISDLVLKSMRDRREIIYQKSNDLISLLRSFYLVLHEQVDSVALPLANTNNQDYASKMLDF</sequence>
<keyword evidence="4" id="KW-1185">Reference proteome</keyword>
<feature type="domain" description="Protein kinase" evidence="2">
    <location>
        <begin position="240"/>
        <end position="443"/>
    </location>
</feature>
<dbReference type="InterPro" id="IPR011009">
    <property type="entry name" value="Kinase-like_dom_sf"/>
</dbReference>
<evidence type="ECO:0000313" key="4">
    <source>
        <dbReference type="Proteomes" id="UP000789570"/>
    </source>
</evidence>
<dbReference type="AlphaFoldDB" id="A0A9N9HEI2"/>
<dbReference type="OrthoDB" id="2409820at2759"/>
<evidence type="ECO:0000259" key="2">
    <source>
        <dbReference type="PROSITE" id="PS50011"/>
    </source>
</evidence>
<feature type="compositionally biased region" description="Basic and acidic residues" evidence="1">
    <location>
        <begin position="34"/>
        <end position="50"/>
    </location>
</feature>
<dbReference type="GO" id="GO:0005524">
    <property type="term" value="F:ATP binding"/>
    <property type="evidence" value="ECO:0007669"/>
    <property type="project" value="InterPro"/>
</dbReference>
<evidence type="ECO:0000313" key="3">
    <source>
        <dbReference type="EMBL" id="CAG8674284.1"/>
    </source>
</evidence>
<organism evidence="3 4">
    <name type="scientific">Funneliformis caledonium</name>
    <dbReference type="NCBI Taxonomy" id="1117310"/>
    <lineage>
        <taxon>Eukaryota</taxon>
        <taxon>Fungi</taxon>
        <taxon>Fungi incertae sedis</taxon>
        <taxon>Mucoromycota</taxon>
        <taxon>Glomeromycotina</taxon>
        <taxon>Glomeromycetes</taxon>
        <taxon>Glomerales</taxon>
        <taxon>Glomeraceae</taxon>
        <taxon>Funneliformis</taxon>
    </lineage>
</organism>
<dbReference type="SUPFAM" id="SSF56112">
    <property type="entry name" value="Protein kinase-like (PK-like)"/>
    <property type="match status" value="1"/>
</dbReference>
<dbReference type="PROSITE" id="PS50011">
    <property type="entry name" value="PROTEIN_KINASE_DOM"/>
    <property type="match status" value="1"/>
</dbReference>
<comment type="caution">
    <text evidence="3">The sequence shown here is derived from an EMBL/GenBank/DDBJ whole genome shotgun (WGS) entry which is preliminary data.</text>
</comment>
<dbReference type="Gene3D" id="3.30.200.20">
    <property type="entry name" value="Phosphorylase Kinase, domain 1"/>
    <property type="match status" value="1"/>
</dbReference>
<evidence type="ECO:0000256" key="1">
    <source>
        <dbReference type="SAM" id="MobiDB-lite"/>
    </source>
</evidence>
<dbReference type="InterPro" id="IPR049229">
    <property type="entry name" value="DUF6826"/>
</dbReference>
<dbReference type="Pfam" id="PF20713">
    <property type="entry name" value="DUF6826"/>
    <property type="match status" value="1"/>
</dbReference>
<dbReference type="InterPro" id="IPR000719">
    <property type="entry name" value="Prot_kinase_dom"/>
</dbReference>
<gene>
    <name evidence="3" type="ORF">FCALED_LOCUS12172</name>
</gene>
<accession>A0A9N9HEI2</accession>
<protein>
    <submittedName>
        <fullName evidence="3">15345_t:CDS:1</fullName>
    </submittedName>
</protein>
<proteinExistence type="predicted"/>
<feature type="region of interest" description="Disordered" evidence="1">
    <location>
        <begin position="29"/>
        <end position="50"/>
    </location>
</feature>
<name>A0A9N9HEI2_9GLOM</name>
<dbReference type="GO" id="GO:0004672">
    <property type="term" value="F:protein kinase activity"/>
    <property type="evidence" value="ECO:0007669"/>
    <property type="project" value="InterPro"/>
</dbReference>
<dbReference type="Proteomes" id="UP000789570">
    <property type="component" value="Unassembled WGS sequence"/>
</dbReference>
<dbReference type="EMBL" id="CAJVPQ010005709">
    <property type="protein sequence ID" value="CAG8674284.1"/>
    <property type="molecule type" value="Genomic_DNA"/>
</dbReference>
<reference evidence="3" key="1">
    <citation type="submission" date="2021-06" db="EMBL/GenBank/DDBJ databases">
        <authorList>
            <person name="Kallberg Y."/>
            <person name="Tangrot J."/>
            <person name="Rosling A."/>
        </authorList>
    </citation>
    <scope>NUCLEOTIDE SEQUENCE</scope>
    <source>
        <strain evidence="3">UK204</strain>
    </source>
</reference>